<dbReference type="Proteomes" id="UP000289734">
    <property type="component" value="Unassembled WGS sequence"/>
</dbReference>
<sequence>MKRIFFGIILITQIVTSQNILNGKILSKDNNEPISYVNIGIINKDVGTVSDENGDFELILVLGNEYYVNETNEKDSILISSIGFKSQKFTVLELQKKLKETKKIYLETDTIFLNEVVISSYKNLKEEIIGKTHKSKTEAVFKDCPLGYEMGTKIKIGKSPTIVKSFNTYIIKNNLGFKKFRLNFYSIKKGKPSTKLFNKDIIFEIPLKEGDFKLDLEEYDIILKEDCIVTIETLDNDKNGDTLNEISFSAKLLGGSIYYRKTSQGKWKKTKMASIGFNLNVLQ</sequence>
<comment type="caution">
    <text evidence="1">The sequence shown here is derived from an EMBL/GenBank/DDBJ whole genome shotgun (WGS) entry which is preliminary data.</text>
</comment>
<evidence type="ECO:0000313" key="1">
    <source>
        <dbReference type="EMBL" id="RXR34783.1"/>
    </source>
</evidence>
<name>A0A4Q1KWV8_9FLAO</name>
<organism evidence="1 2">
    <name type="scientific">Flavobacterium piscinae</name>
    <dbReference type="NCBI Taxonomy" id="2506424"/>
    <lineage>
        <taxon>Bacteria</taxon>
        <taxon>Pseudomonadati</taxon>
        <taxon>Bacteroidota</taxon>
        <taxon>Flavobacteriia</taxon>
        <taxon>Flavobacteriales</taxon>
        <taxon>Flavobacteriaceae</taxon>
        <taxon>Flavobacterium</taxon>
    </lineage>
</organism>
<dbReference type="OrthoDB" id="848221at2"/>
<protein>
    <submittedName>
        <fullName evidence="1">Carboxypeptidase-like regulatory domain-containing protein</fullName>
    </submittedName>
</protein>
<accession>A0A4Q1KWV8</accession>
<dbReference type="SUPFAM" id="SSF49464">
    <property type="entry name" value="Carboxypeptidase regulatory domain-like"/>
    <property type="match status" value="1"/>
</dbReference>
<gene>
    <name evidence="1" type="ORF">EQG68_02415</name>
</gene>
<proteinExistence type="predicted"/>
<keyword evidence="2" id="KW-1185">Reference proteome</keyword>
<keyword evidence="1" id="KW-0121">Carboxypeptidase</keyword>
<dbReference type="AlphaFoldDB" id="A0A4Q1KWV8"/>
<keyword evidence="1" id="KW-0378">Hydrolase</keyword>
<dbReference type="GO" id="GO:0004180">
    <property type="term" value="F:carboxypeptidase activity"/>
    <property type="evidence" value="ECO:0007669"/>
    <property type="project" value="UniProtKB-KW"/>
</dbReference>
<dbReference type="InterPro" id="IPR008969">
    <property type="entry name" value="CarboxyPept-like_regulatory"/>
</dbReference>
<reference evidence="2" key="1">
    <citation type="submission" date="2019-01" db="EMBL/GenBank/DDBJ databases">
        <title>Cytophagaceae bacterium strain CAR-16.</title>
        <authorList>
            <person name="Chen W.-M."/>
        </authorList>
    </citation>
    <scope>NUCLEOTIDE SEQUENCE [LARGE SCALE GENOMIC DNA]</scope>
    <source>
        <strain evidence="2">ICH-30</strain>
    </source>
</reference>
<evidence type="ECO:0000313" key="2">
    <source>
        <dbReference type="Proteomes" id="UP000289734"/>
    </source>
</evidence>
<dbReference type="EMBL" id="SBKQ01000002">
    <property type="protein sequence ID" value="RXR34783.1"/>
    <property type="molecule type" value="Genomic_DNA"/>
</dbReference>
<dbReference type="RefSeq" id="WP_129463190.1">
    <property type="nucleotide sequence ID" value="NZ_SBKQ01000002.1"/>
</dbReference>
<dbReference type="Pfam" id="PF13715">
    <property type="entry name" value="CarbopepD_reg_2"/>
    <property type="match status" value="1"/>
</dbReference>
<keyword evidence="1" id="KW-0645">Protease</keyword>